<dbReference type="GeneID" id="36578624"/>
<feature type="compositionally biased region" description="Low complexity" evidence="1">
    <location>
        <begin position="176"/>
        <end position="192"/>
    </location>
</feature>
<evidence type="ECO:0000256" key="1">
    <source>
        <dbReference type="SAM" id="MobiDB-lite"/>
    </source>
</evidence>
<dbReference type="RefSeq" id="XP_024744270.1">
    <property type="nucleotide sequence ID" value="XM_024870542.1"/>
</dbReference>
<dbReference type="AlphaFoldDB" id="A0A2J6TWG8"/>
<feature type="region of interest" description="Disordered" evidence="1">
    <location>
        <begin position="214"/>
        <end position="234"/>
    </location>
</feature>
<evidence type="ECO:0000313" key="3">
    <source>
        <dbReference type="Proteomes" id="UP000235371"/>
    </source>
</evidence>
<evidence type="ECO:0000313" key="2">
    <source>
        <dbReference type="EMBL" id="PMD67366.1"/>
    </source>
</evidence>
<name>A0A2J6TWG8_9HELO</name>
<gene>
    <name evidence="2" type="ORF">K444DRAFT_14201</name>
</gene>
<proteinExistence type="predicted"/>
<dbReference type="Proteomes" id="UP000235371">
    <property type="component" value="Unassembled WGS sequence"/>
</dbReference>
<reference evidence="2 3" key="1">
    <citation type="submission" date="2016-04" db="EMBL/GenBank/DDBJ databases">
        <title>A degradative enzymes factory behind the ericoid mycorrhizal symbiosis.</title>
        <authorList>
            <consortium name="DOE Joint Genome Institute"/>
            <person name="Martino E."/>
            <person name="Morin E."/>
            <person name="Grelet G."/>
            <person name="Kuo A."/>
            <person name="Kohler A."/>
            <person name="Daghino S."/>
            <person name="Barry K."/>
            <person name="Choi C."/>
            <person name="Cichocki N."/>
            <person name="Clum A."/>
            <person name="Copeland A."/>
            <person name="Hainaut M."/>
            <person name="Haridas S."/>
            <person name="Labutti K."/>
            <person name="Lindquist E."/>
            <person name="Lipzen A."/>
            <person name="Khouja H.-R."/>
            <person name="Murat C."/>
            <person name="Ohm R."/>
            <person name="Olson A."/>
            <person name="Spatafora J."/>
            <person name="Veneault-Fourrey C."/>
            <person name="Henrissat B."/>
            <person name="Grigoriev I."/>
            <person name="Martin F."/>
            <person name="Perotto S."/>
        </authorList>
    </citation>
    <scope>NUCLEOTIDE SEQUENCE [LARGE SCALE GENOMIC DNA]</scope>
    <source>
        <strain evidence="2 3">E</strain>
    </source>
</reference>
<sequence>MHQDVLTCKMTFTKTTISWHSMKTETQCSTSMEDKSGLGWIKHVKDHNVVEGVPVTFVERYPWEALENDWVSPKHKIQAKKILEDIKAKRPSEYTRTEQHIVAMRDYWIKQLKQRPRNAVVPVKSAKDPKPRKTGKAPHYIETFGNSDDELTNAEQRGGKSFVTVRGHDPKVPGASTLLSSSKRSASLDTTSNIGSSHPIWLDPQLHQVNNPGPQTSITPTGQGIGTSEAPPPEVPVPSALRSYETVELIALHLACTPNFHQMMRLDGKMSMRSLDKNWLCGLDLPERQYRNLRMTPRGWHTISVAITMRPSKDERQKSLNNFQK</sequence>
<feature type="region of interest" description="Disordered" evidence="1">
    <location>
        <begin position="119"/>
        <end position="192"/>
    </location>
</feature>
<dbReference type="OrthoDB" id="3564464at2759"/>
<accession>A0A2J6TWG8</accession>
<dbReference type="InParanoid" id="A0A2J6TWG8"/>
<keyword evidence="3" id="KW-1185">Reference proteome</keyword>
<organism evidence="2 3">
    <name type="scientific">Hyaloscypha bicolor E</name>
    <dbReference type="NCBI Taxonomy" id="1095630"/>
    <lineage>
        <taxon>Eukaryota</taxon>
        <taxon>Fungi</taxon>
        <taxon>Dikarya</taxon>
        <taxon>Ascomycota</taxon>
        <taxon>Pezizomycotina</taxon>
        <taxon>Leotiomycetes</taxon>
        <taxon>Helotiales</taxon>
        <taxon>Hyaloscyphaceae</taxon>
        <taxon>Hyaloscypha</taxon>
        <taxon>Hyaloscypha bicolor</taxon>
    </lineage>
</organism>
<dbReference type="EMBL" id="KZ613740">
    <property type="protein sequence ID" value="PMD67366.1"/>
    <property type="molecule type" value="Genomic_DNA"/>
</dbReference>
<protein>
    <submittedName>
        <fullName evidence="2">Uncharacterized protein</fullName>
    </submittedName>
</protein>